<evidence type="ECO:0000313" key="1">
    <source>
        <dbReference type="EMBL" id="BDM69906.1"/>
    </source>
</evidence>
<organism evidence="1 2">
    <name type="scientific">Streptomyces nigrescens</name>
    <dbReference type="NCBI Taxonomy" id="1920"/>
    <lineage>
        <taxon>Bacteria</taxon>
        <taxon>Bacillati</taxon>
        <taxon>Actinomycetota</taxon>
        <taxon>Actinomycetes</taxon>
        <taxon>Kitasatosporales</taxon>
        <taxon>Streptomycetaceae</taxon>
        <taxon>Streptomyces</taxon>
    </lineage>
</organism>
<gene>
    <name evidence="1" type="ORF">HEK616_33930</name>
</gene>
<reference evidence="1" key="1">
    <citation type="submission" date="2022-06" db="EMBL/GenBank/DDBJ databases">
        <title>Complete genome sequence of Streptomyces nigrescens HEK616.</title>
        <authorList>
            <person name="Asamizu S."/>
            <person name="Onaka H."/>
        </authorList>
    </citation>
    <scope>NUCLEOTIDE SEQUENCE</scope>
    <source>
        <strain evidence="1">HEK616</strain>
    </source>
</reference>
<sequence length="55" mass="6110">MRCVSVSEWWATDHPSVRNAWVAGGCRQYLVEHAARLGIDMEKAGTLNCYRCPGG</sequence>
<dbReference type="EMBL" id="AP026073">
    <property type="protein sequence ID" value="BDM69906.1"/>
    <property type="molecule type" value="Genomic_DNA"/>
</dbReference>
<proteinExistence type="predicted"/>
<dbReference type="Proteomes" id="UP001059597">
    <property type="component" value="Chromosome"/>
</dbReference>
<name>A0ABM7ZU79_STRNI</name>
<evidence type="ECO:0000313" key="2">
    <source>
        <dbReference type="Proteomes" id="UP001059597"/>
    </source>
</evidence>
<accession>A0ABM7ZU79</accession>
<keyword evidence="2" id="KW-1185">Reference proteome</keyword>
<protein>
    <submittedName>
        <fullName evidence="1">Uncharacterized protein</fullName>
    </submittedName>
</protein>